<organism evidence="2 3">
    <name type="scientific">Dioscorea cayennensis subsp. rotundata</name>
    <name type="common">White Guinea yam</name>
    <name type="synonym">Dioscorea rotundata</name>
    <dbReference type="NCBI Taxonomy" id="55577"/>
    <lineage>
        <taxon>Eukaryota</taxon>
        <taxon>Viridiplantae</taxon>
        <taxon>Streptophyta</taxon>
        <taxon>Embryophyta</taxon>
        <taxon>Tracheophyta</taxon>
        <taxon>Spermatophyta</taxon>
        <taxon>Magnoliopsida</taxon>
        <taxon>Liliopsida</taxon>
        <taxon>Dioscoreales</taxon>
        <taxon>Dioscoreaceae</taxon>
        <taxon>Dioscorea</taxon>
    </lineage>
</organism>
<evidence type="ECO:0000313" key="3">
    <source>
        <dbReference type="RefSeq" id="XP_039143954.1"/>
    </source>
</evidence>
<evidence type="ECO:0000256" key="1">
    <source>
        <dbReference type="ARBA" id="ARBA00005437"/>
    </source>
</evidence>
<dbReference type="PANTHER" id="PTHR31087">
    <property type="match status" value="1"/>
</dbReference>
<accession>A0AB40D110</accession>
<reference evidence="3" key="1">
    <citation type="submission" date="2025-08" db="UniProtKB">
        <authorList>
            <consortium name="RefSeq"/>
        </authorList>
    </citation>
    <scope>IDENTIFICATION</scope>
</reference>
<dbReference type="RefSeq" id="XP_039143954.1">
    <property type="nucleotide sequence ID" value="XM_039288020.1"/>
</dbReference>
<protein>
    <submittedName>
        <fullName evidence="3">Protein LURP-one-related 11-like</fullName>
    </submittedName>
</protein>
<dbReference type="AlphaFoldDB" id="A0AB40D110"/>
<dbReference type="InterPro" id="IPR007612">
    <property type="entry name" value="LOR"/>
</dbReference>
<dbReference type="PANTHER" id="PTHR31087:SF25">
    <property type="entry name" value="TRANSLATION INITIATION FACTOR 2B FAMILY PROTEIN, PUTATIVE, EXPRESSED-RELATED"/>
    <property type="match status" value="1"/>
</dbReference>
<dbReference type="Gene3D" id="2.40.160.200">
    <property type="entry name" value="LURP1-related"/>
    <property type="match status" value="2"/>
</dbReference>
<name>A0AB40D110_DIOCR</name>
<dbReference type="GeneID" id="120281091"/>
<proteinExistence type="inferred from homology"/>
<dbReference type="InterPro" id="IPR038595">
    <property type="entry name" value="LOR_sf"/>
</dbReference>
<comment type="similarity">
    <text evidence="1">Belongs to the LOR family.</text>
</comment>
<dbReference type="InterPro" id="IPR025659">
    <property type="entry name" value="Tubby-like_C"/>
</dbReference>
<dbReference type="Pfam" id="PF04525">
    <property type="entry name" value="LOR"/>
    <property type="match status" value="2"/>
</dbReference>
<gene>
    <name evidence="3" type="primary">LOC120281091</name>
</gene>
<keyword evidence="2" id="KW-1185">Reference proteome</keyword>
<dbReference type="Proteomes" id="UP001515500">
    <property type="component" value="Chromosome 17"/>
</dbReference>
<evidence type="ECO:0000313" key="2">
    <source>
        <dbReference type="Proteomes" id="UP001515500"/>
    </source>
</evidence>
<sequence>MAKIYPSSSSSNHKNSMKELYTIWMKSLILNENGCTIYDSMENLVYCVDNYDSKCRCEVYVMDQSGRVLLKLLRKVVELPEKSSYKMIDLASNIVAEVNRKQTSSGVILDDDVLTLKVEPNINQSLIKGLVVVQGLINHRM</sequence>
<dbReference type="SUPFAM" id="SSF54518">
    <property type="entry name" value="Tubby C-terminal domain-like"/>
    <property type="match status" value="1"/>
</dbReference>